<evidence type="ECO:0000259" key="4">
    <source>
        <dbReference type="PROSITE" id="PS51379"/>
    </source>
</evidence>
<dbReference type="Proteomes" id="UP000000954">
    <property type="component" value="Chromosome"/>
</dbReference>
<evidence type="ECO:0000256" key="2">
    <source>
        <dbReference type="ARBA" id="ARBA00023004"/>
    </source>
</evidence>
<keyword evidence="2" id="KW-0408">Iron</keyword>
<dbReference type="Gene3D" id="3.30.70.20">
    <property type="match status" value="1"/>
</dbReference>
<dbReference type="PROSITE" id="PS51379">
    <property type="entry name" value="4FE4S_FER_2"/>
    <property type="match status" value="2"/>
</dbReference>
<keyword evidence="3" id="KW-0411">Iron-sulfur</keyword>
<name>C7MNK5_CRYCD</name>
<dbReference type="InterPro" id="IPR017900">
    <property type="entry name" value="4Fe4S_Fe_S_CS"/>
</dbReference>
<accession>C7MNK5</accession>
<dbReference type="STRING" id="469378.Ccur_07910"/>
<evidence type="ECO:0000256" key="3">
    <source>
        <dbReference type="ARBA" id="ARBA00023014"/>
    </source>
</evidence>
<dbReference type="PROSITE" id="PS00198">
    <property type="entry name" value="4FE4S_FER_1"/>
    <property type="match status" value="2"/>
</dbReference>
<feature type="domain" description="4Fe-4S ferredoxin-type" evidence="4">
    <location>
        <begin position="2"/>
        <end position="31"/>
    </location>
</feature>
<keyword evidence="6" id="KW-1185">Reference proteome</keyword>
<dbReference type="InterPro" id="IPR017896">
    <property type="entry name" value="4Fe4S_Fe-S-bd"/>
</dbReference>
<feature type="domain" description="4Fe-4S ferredoxin-type" evidence="4">
    <location>
        <begin position="40"/>
        <end position="69"/>
    </location>
</feature>
<evidence type="ECO:0000313" key="6">
    <source>
        <dbReference type="Proteomes" id="UP000000954"/>
    </source>
</evidence>
<evidence type="ECO:0000256" key="1">
    <source>
        <dbReference type="ARBA" id="ARBA00022723"/>
    </source>
</evidence>
<keyword evidence="1" id="KW-0479">Metal-binding</keyword>
<dbReference type="RefSeq" id="WP_012803183.1">
    <property type="nucleotide sequence ID" value="NC_013170.1"/>
</dbReference>
<reference evidence="5 6" key="1">
    <citation type="journal article" date="2009" name="Stand. Genomic Sci.">
        <title>Complete genome sequence of Cryptobacterium curtum type strain (12-3).</title>
        <authorList>
            <person name="Mavrommatis K."/>
            <person name="Pukall R."/>
            <person name="Rohde C."/>
            <person name="Chen F."/>
            <person name="Sims D."/>
            <person name="Brettin T."/>
            <person name="Kuske C."/>
            <person name="Detter J.C."/>
            <person name="Han C."/>
            <person name="Lapidus A."/>
            <person name="Copeland A."/>
            <person name="Glavina Del Rio T."/>
            <person name="Nolan M."/>
            <person name="Lucas S."/>
            <person name="Tice H."/>
            <person name="Cheng J.F."/>
            <person name="Bruce D."/>
            <person name="Goodwin L."/>
            <person name="Pitluck S."/>
            <person name="Ovchinnikova G."/>
            <person name="Pati A."/>
            <person name="Ivanova N."/>
            <person name="Chen A."/>
            <person name="Palaniappan K."/>
            <person name="Chain P."/>
            <person name="D'haeseleer P."/>
            <person name="Goker M."/>
            <person name="Bristow J."/>
            <person name="Eisen J.A."/>
            <person name="Markowitz V."/>
            <person name="Hugenholtz P."/>
            <person name="Rohde M."/>
            <person name="Klenk H.P."/>
            <person name="Kyrpides N.C."/>
        </authorList>
    </citation>
    <scope>NUCLEOTIDE SEQUENCE [LARGE SCALE GENOMIC DNA]</scope>
    <source>
        <strain evidence="6">ATCC 700683 / DSM 15641 / 12-3</strain>
    </source>
</reference>
<dbReference type="Pfam" id="PF13237">
    <property type="entry name" value="Fer4_10"/>
    <property type="match status" value="1"/>
</dbReference>
<dbReference type="GO" id="GO:0051536">
    <property type="term" value="F:iron-sulfur cluster binding"/>
    <property type="evidence" value="ECO:0007669"/>
    <property type="project" value="UniProtKB-KW"/>
</dbReference>
<evidence type="ECO:0000313" key="5">
    <source>
        <dbReference type="EMBL" id="ACU94495.1"/>
    </source>
</evidence>
<dbReference type="KEGG" id="ccu:Ccur_07910"/>
<dbReference type="AlphaFoldDB" id="C7MNK5"/>
<dbReference type="eggNOG" id="COG3383">
    <property type="taxonomic scope" value="Bacteria"/>
</dbReference>
<sequence>MSLIIVDESYCKGCGLCVDACPEGIVALADDRINEKGYHPAILTNEAACTACSSCATMCPDVAITVVRSR</sequence>
<dbReference type="PANTHER" id="PTHR43122:SF1">
    <property type="entry name" value="IRON-SULFUR-BINDING PROTEIN"/>
    <property type="match status" value="1"/>
</dbReference>
<organism evidence="5 6">
    <name type="scientific">Cryptobacterium curtum (strain ATCC 700683 / DSM 15641 / CCUG 43107 / 12-3)</name>
    <dbReference type="NCBI Taxonomy" id="469378"/>
    <lineage>
        <taxon>Bacteria</taxon>
        <taxon>Bacillati</taxon>
        <taxon>Actinomycetota</taxon>
        <taxon>Coriobacteriia</taxon>
        <taxon>Eggerthellales</taxon>
        <taxon>Eggerthellaceae</taxon>
        <taxon>Cryptobacterium</taxon>
    </lineage>
</organism>
<dbReference type="PANTHER" id="PTHR43122">
    <property type="entry name" value="FERREDOXIN SUBUNIT OF PYRUVATE:FLAVODOXIN OXIDOREDUCTASE-RELATED"/>
    <property type="match status" value="1"/>
</dbReference>
<proteinExistence type="predicted"/>
<gene>
    <name evidence="5" type="ordered locus">Ccur_07910</name>
</gene>
<dbReference type="OrthoDB" id="9770306at2"/>
<dbReference type="GO" id="GO:0046872">
    <property type="term" value="F:metal ion binding"/>
    <property type="evidence" value="ECO:0007669"/>
    <property type="project" value="UniProtKB-KW"/>
</dbReference>
<dbReference type="HOGENOM" id="CLU_139698_5_3_11"/>
<dbReference type="SUPFAM" id="SSF54862">
    <property type="entry name" value="4Fe-4S ferredoxins"/>
    <property type="match status" value="1"/>
</dbReference>
<protein>
    <submittedName>
        <fullName evidence="5">2-oxoglutarate ferredoxin oxidoreductase, delta subunit</fullName>
    </submittedName>
</protein>
<dbReference type="EMBL" id="CP001682">
    <property type="protein sequence ID" value="ACU94495.1"/>
    <property type="molecule type" value="Genomic_DNA"/>
</dbReference>